<dbReference type="SMART" id="SM00474">
    <property type="entry name" value="35EXOc"/>
    <property type="match status" value="1"/>
</dbReference>
<dbReference type="InterPro" id="IPR051086">
    <property type="entry name" value="RNase_D-like"/>
</dbReference>
<protein>
    <submittedName>
        <fullName evidence="3">Ribonuclease D</fullName>
    </submittedName>
</protein>
<sequence>MSQRFTGAVPAQRRSRERRRPRLHRRYTDVTMTAQPQDAPHPKDDDAPTAASGRRSDAALAEAGSDVPAASVVRRAAHIAVEGFEVPVPAVVDLDAPRDGVPLVISTEEGLTRAARAIAAGTGPAGVDAERASGFRYGQRAFLVQIRREGAGTWLIDPEPFEDLKIINEALRGVEWIIHASTQDLPCLAELGMWPDRLFDTELAARLAGLPRVGLAAVVEQMLGFGLAKEHSAADWSTRPLPEPWLRYAALDVEVLVELREELIELLEGEGKLGFAEEEFAAILAAGVPEPKQDPWRRTSGVHQIRDRRQLAAVRELWLERDALAAKRDIAPGKLIPDSALVAVARAMPTTVPQLLTTKGFHGRAAQREAPRWLRAIAAARRLEELPPLHVPSSAPPPPRVWDERDPEAAARFKTARPRVAAAADALHMPTENLLTPDHLRRVAWRPPEPLTMESLTDALRGLGAREWQIKHVAPLILDAFEHPEPLAAKARKDAVED</sequence>
<dbReference type="SUPFAM" id="SSF47819">
    <property type="entry name" value="HRDC-like"/>
    <property type="match status" value="1"/>
</dbReference>
<dbReference type="InterPro" id="IPR044876">
    <property type="entry name" value="HRDC_dom_sf"/>
</dbReference>
<proteinExistence type="predicted"/>
<dbReference type="EMBL" id="BAAAQW010000002">
    <property type="protein sequence ID" value="GAA2196796.1"/>
    <property type="molecule type" value="Genomic_DNA"/>
</dbReference>
<evidence type="ECO:0000256" key="1">
    <source>
        <dbReference type="SAM" id="MobiDB-lite"/>
    </source>
</evidence>
<dbReference type="InterPro" id="IPR002562">
    <property type="entry name" value="3'-5'_exonuclease_dom"/>
</dbReference>
<dbReference type="Pfam" id="PF18305">
    <property type="entry name" value="DNA_pol_A_exoN"/>
    <property type="match status" value="1"/>
</dbReference>
<dbReference type="PANTHER" id="PTHR47649">
    <property type="entry name" value="RIBONUCLEASE D"/>
    <property type="match status" value="1"/>
</dbReference>
<dbReference type="Gene3D" id="3.30.420.10">
    <property type="entry name" value="Ribonuclease H-like superfamily/Ribonuclease H"/>
    <property type="match status" value="1"/>
</dbReference>
<dbReference type="Proteomes" id="UP001500432">
    <property type="component" value="Unassembled WGS sequence"/>
</dbReference>
<dbReference type="Gene3D" id="1.10.150.80">
    <property type="entry name" value="HRDC domain"/>
    <property type="match status" value="2"/>
</dbReference>
<dbReference type="SUPFAM" id="SSF53098">
    <property type="entry name" value="Ribonuclease H-like"/>
    <property type="match status" value="1"/>
</dbReference>
<feature type="domain" description="HRDC" evidence="2">
    <location>
        <begin position="307"/>
        <end position="387"/>
    </location>
</feature>
<keyword evidence="4" id="KW-1185">Reference proteome</keyword>
<evidence type="ECO:0000313" key="3">
    <source>
        <dbReference type="EMBL" id="GAA2196796.1"/>
    </source>
</evidence>
<dbReference type="Pfam" id="PF00570">
    <property type="entry name" value="HRDC"/>
    <property type="match status" value="1"/>
</dbReference>
<gene>
    <name evidence="3" type="ORF">GCM10009849_03290</name>
</gene>
<evidence type="ECO:0000259" key="2">
    <source>
        <dbReference type="PROSITE" id="PS50967"/>
    </source>
</evidence>
<dbReference type="InterPro" id="IPR010997">
    <property type="entry name" value="HRDC-like_sf"/>
</dbReference>
<accession>A0ABN3BIQ5</accession>
<dbReference type="Pfam" id="PF01612">
    <property type="entry name" value="DNA_pol_A_exo1"/>
    <property type="match status" value="1"/>
</dbReference>
<reference evidence="3 4" key="1">
    <citation type="journal article" date="2019" name="Int. J. Syst. Evol. Microbiol.">
        <title>The Global Catalogue of Microorganisms (GCM) 10K type strain sequencing project: providing services to taxonomists for standard genome sequencing and annotation.</title>
        <authorList>
            <consortium name="The Broad Institute Genomics Platform"/>
            <consortium name="The Broad Institute Genome Sequencing Center for Infectious Disease"/>
            <person name="Wu L."/>
            <person name="Ma J."/>
        </authorList>
    </citation>
    <scope>NUCLEOTIDE SEQUENCE [LARGE SCALE GENOMIC DNA]</scope>
    <source>
        <strain evidence="3 4">JCM 16034</strain>
    </source>
</reference>
<dbReference type="PROSITE" id="PS50967">
    <property type="entry name" value="HRDC"/>
    <property type="match status" value="1"/>
</dbReference>
<dbReference type="SMART" id="SM00341">
    <property type="entry name" value="HRDC"/>
    <property type="match status" value="1"/>
</dbReference>
<dbReference type="InterPro" id="IPR002121">
    <property type="entry name" value="HRDC_dom"/>
</dbReference>
<feature type="region of interest" description="Disordered" evidence="1">
    <location>
        <begin position="1"/>
        <end position="65"/>
    </location>
</feature>
<evidence type="ECO:0000313" key="4">
    <source>
        <dbReference type="Proteomes" id="UP001500432"/>
    </source>
</evidence>
<feature type="compositionally biased region" description="Basic residues" evidence="1">
    <location>
        <begin position="13"/>
        <end position="25"/>
    </location>
</feature>
<name>A0ABN3BIQ5_9MICC</name>
<dbReference type="InterPro" id="IPR036397">
    <property type="entry name" value="RNaseH_sf"/>
</dbReference>
<organism evidence="3 4">
    <name type="scientific">Sinomonas flava</name>
    <dbReference type="NCBI Taxonomy" id="496857"/>
    <lineage>
        <taxon>Bacteria</taxon>
        <taxon>Bacillati</taxon>
        <taxon>Actinomycetota</taxon>
        <taxon>Actinomycetes</taxon>
        <taxon>Micrococcales</taxon>
        <taxon>Micrococcaceae</taxon>
        <taxon>Sinomonas</taxon>
    </lineage>
</organism>
<dbReference type="InterPro" id="IPR041605">
    <property type="entry name" value="Exo_C"/>
</dbReference>
<dbReference type="InterPro" id="IPR012337">
    <property type="entry name" value="RNaseH-like_sf"/>
</dbReference>
<comment type="caution">
    <text evidence="3">The sequence shown here is derived from an EMBL/GenBank/DDBJ whole genome shotgun (WGS) entry which is preliminary data.</text>
</comment>
<dbReference type="PANTHER" id="PTHR47649:SF1">
    <property type="entry name" value="RIBONUCLEASE D"/>
    <property type="match status" value="1"/>
</dbReference>
<dbReference type="CDD" id="cd06142">
    <property type="entry name" value="RNaseD_exo"/>
    <property type="match status" value="1"/>
</dbReference>